<feature type="non-terminal residue" evidence="1">
    <location>
        <position position="1"/>
    </location>
</feature>
<gene>
    <name evidence="1" type="ORF">S01H1_36712</name>
</gene>
<dbReference type="EMBL" id="BARS01023020">
    <property type="protein sequence ID" value="GAG06688.1"/>
    <property type="molecule type" value="Genomic_DNA"/>
</dbReference>
<comment type="caution">
    <text evidence="1">The sequence shown here is derived from an EMBL/GenBank/DDBJ whole genome shotgun (WGS) entry which is preliminary data.</text>
</comment>
<proteinExistence type="predicted"/>
<dbReference type="AlphaFoldDB" id="X0V2E5"/>
<accession>X0V2E5</accession>
<organism evidence="1">
    <name type="scientific">marine sediment metagenome</name>
    <dbReference type="NCBI Taxonomy" id="412755"/>
    <lineage>
        <taxon>unclassified sequences</taxon>
        <taxon>metagenomes</taxon>
        <taxon>ecological metagenomes</taxon>
    </lineage>
</organism>
<reference evidence="1" key="1">
    <citation type="journal article" date="2014" name="Front. Microbiol.">
        <title>High frequency of phylogenetically diverse reductive dehalogenase-homologous genes in deep subseafloor sedimentary metagenomes.</title>
        <authorList>
            <person name="Kawai M."/>
            <person name="Futagami T."/>
            <person name="Toyoda A."/>
            <person name="Takaki Y."/>
            <person name="Nishi S."/>
            <person name="Hori S."/>
            <person name="Arai W."/>
            <person name="Tsubouchi T."/>
            <person name="Morono Y."/>
            <person name="Uchiyama I."/>
            <person name="Ito T."/>
            <person name="Fujiyama A."/>
            <person name="Inagaki F."/>
            <person name="Takami H."/>
        </authorList>
    </citation>
    <scope>NUCLEOTIDE SEQUENCE</scope>
    <source>
        <strain evidence="1">Expedition CK06-06</strain>
    </source>
</reference>
<protein>
    <submittedName>
        <fullName evidence="1">Uncharacterized protein</fullName>
    </submittedName>
</protein>
<evidence type="ECO:0000313" key="1">
    <source>
        <dbReference type="EMBL" id="GAG06688.1"/>
    </source>
</evidence>
<sequence>PHSIKEGSIIKPHIHWIPKSNEAGKTVRWGMAYSFANIGALFPVETTIYVDAVTNNNADTHLVGYFPDISLSAMKISSILIIKVFRNSSSGFDTYTDDAYLLEFDLHIEKNTIGSREVLTK</sequence>
<name>X0V2E5_9ZZZZ</name>